<comment type="caution">
    <text evidence="1">The sequence shown here is derived from an EMBL/GenBank/DDBJ whole genome shotgun (WGS) entry which is preliminary data.</text>
</comment>
<reference evidence="1 2" key="1">
    <citation type="submission" date="2018-07" db="EMBL/GenBank/DDBJ databases">
        <title>Genomic Encyclopedia of Type Strains, Phase III (KMG-III): the genomes of soil and plant-associated and newly described type strains.</title>
        <authorList>
            <person name="Whitman W."/>
        </authorList>
    </citation>
    <scope>NUCLEOTIDE SEQUENCE [LARGE SCALE GENOMIC DNA]</scope>
    <source>
        <strain evidence="1 2">CECT 7287</strain>
    </source>
</reference>
<dbReference type="Proteomes" id="UP000256977">
    <property type="component" value="Unassembled WGS sequence"/>
</dbReference>
<protein>
    <submittedName>
        <fullName evidence="1">Uncharacterized protein</fullName>
    </submittedName>
</protein>
<organism evidence="1 2">
    <name type="scientific">Cohnella phaseoli</name>
    <dbReference type="NCBI Taxonomy" id="456490"/>
    <lineage>
        <taxon>Bacteria</taxon>
        <taxon>Bacillati</taxon>
        <taxon>Bacillota</taxon>
        <taxon>Bacilli</taxon>
        <taxon>Bacillales</taxon>
        <taxon>Paenibacillaceae</taxon>
        <taxon>Cohnella</taxon>
    </lineage>
</organism>
<dbReference type="EMBL" id="QRDZ01000030">
    <property type="protein sequence ID" value="RED60552.1"/>
    <property type="molecule type" value="Genomic_DNA"/>
</dbReference>
<sequence length="643" mass="73438">MSYMLRAVILEQTWERQLQSIIRLCKEANIEEVLLKEVSSHLLPIPVQLDKHQRMANIYKQMAEQFHANRIVFSINIIMLVGHMDADLGPEYILPYQKFVGEDLREVHANYCILDETWQQYAAEICRAYAATKPDKIVIDDDFRSVNHTSEFGCFCPIHVRRTAERCGIELTAEQLLRAVSGYTAEDLRIKEAWMQVNFEGQLKAARTLRLAVESVCPHTRLGLMNSGEPSHSFQGREMDRLLREFAGDKRPFTRPAGGSYTDAVHGEMFRIHQVMALSKSVLGEDIQVVSEVENYPHTRFGKGIRTTRSQMELHALAGAENFTLNLYDYLTTPYDQEPDYRQLLIEEKERLRIIQEARKGKKMKGFGIPWEKDTALKQISRRGNIRDVMPEREFDIYFPQFGVPVQFVPAQGNLLFGDTAQCYDDEKLFGLLSGGLLIDGQALEHLQVRGFGRYLGCELLGRLDGPTVEKFGTSEFTGRFGGNMQATHWFETKRQGKVPSLVKAMPDAQVLSMLLDENLNELAPGTILYENELGGRIAVLTVPVTSFQFLHRCRAYMIAKIAHWLMKEESLPVWIEDCPNIGPIYYEDDNGEGLLGIVSGNIDSVEIKLHAEFKLFDLFTGESCEQLRMEPLSVRFFRTTKN</sequence>
<proteinExistence type="predicted"/>
<dbReference type="RefSeq" id="WP_116064199.1">
    <property type="nucleotide sequence ID" value="NZ_QRDZ01000030.1"/>
</dbReference>
<keyword evidence="2" id="KW-1185">Reference proteome</keyword>
<accession>A0A3D9IFK0</accession>
<dbReference type="AlphaFoldDB" id="A0A3D9IFK0"/>
<evidence type="ECO:0000313" key="2">
    <source>
        <dbReference type="Proteomes" id="UP000256977"/>
    </source>
</evidence>
<gene>
    <name evidence="1" type="ORF">DFP98_13074</name>
</gene>
<name>A0A3D9IFK0_9BACL</name>
<dbReference type="OrthoDB" id="2253662at2"/>
<evidence type="ECO:0000313" key="1">
    <source>
        <dbReference type="EMBL" id="RED60552.1"/>
    </source>
</evidence>